<dbReference type="SUPFAM" id="SSF47565">
    <property type="entry name" value="Insect pheromone/odorant-binding proteins"/>
    <property type="match status" value="1"/>
</dbReference>
<keyword evidence="3" id="KW-0964">Secreted</keyword>
<dbReference type="GO" id="GO:0005549">
    <property type="term" value="F:odorant binding"/>
    <property type="evidence" value="ECO:0007669"/>
    <property type="project" value="InterPro"/>
</dbReference>
<dbReference type="AlphaFoldDB" id="A0A0X8DF85"/>
<reference evidence="4" key="1">
    <citation type="submission" date="2015-08" db="EMBL/GenBank/DDBJ databases">
        <title>Transcriptome-Based Identification and Expression Profiles of Chemosensory Genes in German Cockroach, Blattella germanica.</title>
        <authorList>
            <person name="Niu D.-J."/>
        </authorList>
    </citation>
    <scope>NUCLEOTIDE SEQUENCE</scope>
</reference>
<dbReference type="InterPro" id="IPR052295">
    <property type="entry name" value="Odorant-binding_protein"/>
</dbReference>
<evidence type="ECO:0000256" key="3">
    <source>
        <dbReference type="ARBA" id="ARBA00022525"/>
    </source>
</evidence>
<protein>
    <submittedName>
        <fullName evidence="4">Chemosensory protein</fullName>
    </submittedName>
</protein>
<proteinExistence type="evidence at transcript level"/>
<dbReference type="GO" id="GO:0005576">
    <property type="term" value="C:extracellular region"/>
    <property type="evidence" value="ECO:0007669"/>
    <property type="project" value="UniProtKB-SubCell"/>
</dbReference>
<organism evidence="4">
    <name type="scientific">Blattella germanica</name>
    <name type="common">German cockroach</name>
    <name type="synonym">Blatta germanica</name>
    <dbReference type="NCBI Taxonomy" id="6973"/>
    <lineage>
        <taxon>Eukaryota</taxon>
        <taxon>Metazoa</taxon>
        <taxon>Ecdysozoa</taxon>
        <taxon>Arthropoda</taxon>
        <taxon>Hexapoda</taxon>
        <taxon>Insecta</taxon>
        <taxon>Pterygota</taxon>
        <taxon>Neoptera</taxon>
        <taxon>Polyneoptera</taxon>
        <taxon>Dictyoptera</taxon>
        <taxon>Blattodea</taxon>
        <taxon>Blaberoidea</taxon>
        <taxon>Blattellidae</taxon>
        <taxon>Blattella</taxon>
    </lineage>
</organism>
<dbReference type="EMBL" id="KT381672">
    <property type="protein sequence ID" value="AMA98163.1"/>
    <property type="molecule type" value="mRNA"/>
</dbReference>
<dbReference type="PANTHER" id="PTHR21066:SF17">
    <property type="entry name" value="AGAP011368-PA"/>
    <property type="match status" value="1"/>
</dbReference>
<sequence length="230" mass="25718">MNQEYFSTNMASSAILVVFALACSAVTCFSVQDYVASLDTQEAFDLLTGLPSSDKRVAREIDYKFPPKCCGHEGVKFSDTDKEAYEACRVAPHEDDEEERDAGIDKQLRGLSCWMECMGKNKTALDKDGFVILEEFKAHYKTMYADADLHDLTDKAISTCVAAANAKAKEVGPEKIDGKECNRATAYTVMCIRYKIETECPNADKVDSVDCTKIRAYLKEWNKKTGLKYN</sequence>
<dbReference type="Gene3D" id="1.10.238.270">
    <property type="match status" value="1"/>
</dbReference>
<evidence type="ECO:0000256" key="2">
    <source>
        <dbReference type="ARBA" id="ARBA00008098"/>
    </source>
</evidence>
<evidence type="ECO:0000256" key="1">
    <source>
        <dbReference type="ARBA" id="ARBA00004613"/>
    </source>
</evidence>
<name>A0A0X8DF85_BLAGE</name>
<dbReference type="InterPro" id="IPR036728">
    <property type="entry name" value="PBP_GOBP_sf"/>
</dbReference>
<dbReference type="PANTHER" id="PTHR21066">
    <property type="entry name" value="ODORANT-BINDING PROTEIN 59A-RELATED"/>
    <property type="match status" value="1"/>
</dbReference>
<accession>A0A0X8DF85</accession>
<comment type="subcellular location">
    <subcellularLocation>
        <location evidence="1">Secreted</location>
    </subcellularLocation>
</comment>
<evidence type="ECO:0000313" key="4">
    <source>
        <dbReference type="EMBL" id="AMA98163.1"/>
    </source>
</evidence>
<comment type="similarity">
    <text evidence="2">Belongs to the PBP/GOBP family.</text>
</comment>